<feature type="active site" description="Nucleophile" evidence="6">
    <location>
        <position position="105"/>
    </location>
</feature>
<keyword evidence="2 9" id="KW-0121">Carboxypeptidase</keyword>
<feature type="domain" description="LD-carboxypeptidase C-terminal" evidence="8">
    <location>
        <begin position="169"/>
        <end position="285"/>
    </location>
</feature>
<feature type="active site" description="Charge relay system" evidence="6">
    <location>
        <position position="200"/>
    </location>
</feature>
<dbReference type="CDD" id="cd07025">
    <property type="entry name" value="Peptidase_S66"/>
    <property type="match status" value="1"/>
</dbReference>
<dbReference type="InterPro" id="IPR040449">
    <property type="entry name" value="Peptidase_S66_N"/>
</dbReference>
<evidence type="ECO:0000256" key="6">
    <source>
        <dbReference type="PIRSR" id="PIRSR028757-1"/>
    </source>
</evidence>
<dbReference type="Gene3D" id="3.50.30.60">
    <property type="entry name" value="LD-carboxypeptidase A C-terminal domain-like"/>
    <property type="match status" value="1"/>
</dbReference>
<evidence type="ECO:0000313" key="10">
    <source>
        <dbReference type="Proteomes" id="UP000228593"/>
    </source>
</evidence>
<dbReference type="InterPro" id="IPR003507">
    <property type="entry name" value="S66_fam"/>
</dbReference>
<accession>A0A2G8T2G1</accession>
<dbReference type="OrthoDB" id="9807329at2"/>
<dbReference type="InterPro" id="IPR027478">
    <property type="entry name" value="LdcA_N"/>
</dbReference>
<proteinExistence type="inferred from homology"/>
<dbReference type="GO" id="GO:0006508">
    <property type="term" value="P:proteolysis"/>
    <property type="evidence" value="ECO:0007669"/>
    <property type="project" value="UniProtKB-KW"/>
</dbReference>
<dbReference type="PANTHER" id="PTHR30237">
    <property type="entry name" value="MURAMOYLTETRAPEPTIDE CARBOXYPEPTIDASE"/>
    <property type="match status" value="1"/>
</dbReference>
<evidence type="ECO:0000256" key="1">
    <source>
        <dbReference type="ARBA" id="ARBA00010233"/>
    </source>
</evidence>
<feature type="domain" description="LD-carboxypeptidase N-terminal" evidence="7">
    <location>
        <begin position="8"/>
        <end position="125"/>
    </location>
</feature>
<dbReference type="SUPFAM" id="SSF141986">
    <property type="entry name" value="LD-carboxypeptidase A C-terminal domain-like"/>
    <property type="match status" value="1"/>
</dbReference>
<evidence type="ECO:0000256" key="5">
    <source>
        <dbReference type="ARBA" id="ARBA00022825"/>
    </source>
</evidence>
<evidence type="ECO:0000256" key="2">
    <source>
        <dbReference type="ARBA" id="ARBA00022645"/>
    </source>
</evidence>
<evidence type="ECO:0000256" key="4">
    <source>
        <dbReference type="ARBA" id="ARBA00022801"/>
    </source>
</evidence>
<sequence length="309" mass="33323">MMTTPLGIAIFAPGGRAPDDADLARGILRLEQRGCVVHNYYDPALSFQRFGGTDGGRLAQLGAAVANREVQVVMALRGQYGLTRLLPKIDYEAIAASGKIFVGFSDMTAFHMALMAKTGAKSYCGPMFAGDFAVEQAVDFTLDNFWQCLAGPTHVITQLAAGNPSVNLSGTIWGGNLAMLVSLLGTEYFPLVEDGILFIEDINEHPYRIERMLLQLMQAGVLARQKALVIGDISGYRLTPSDHGYDIDVMLAYLRSTLPLPVLTGLQFGHIASRVTIPFGAQANLVSDGERFQLTMSDYPTIGAIQGDA</sequence>
<reference evidence="9 10" key="1">
    <citation type="submission" date="2017-10" db="EMBL/GenBank/DDBJ databases">
        <title>Massilia psychrophilum sp. nov., a novel purple-pigmented bacterium isolated from Tianshan glacier, Xinjiang Municipality, China.</title>
        <authorList>
            <person name="Wang H."/>
        </authorList>
    </citation>
    <scope>NUCLEOTIDE SEQUENCE [LARGE SCALE GENOMIC DNA]</scope>
    <source>
        <strain evidence="9 10">JCM 30813</strain>
    </source>
</reference>
<dbReference type="EMBL" id="PDOB01000010">
    <property type="protein sequence ID" value="PIL40221.1"/>
    <property type="molecule type" value="Genomic_DNA"/>
</dbReference>
<evidence type="ECO:0000313" key="9">
    <source>
        <dbReference type="EMBL" id="PIL40221.1"/>
    </source>
</evidence>
<dbReference type="InterPro" id="IPR029062">
    <property type="entry name" value="Class_I_gatase-like"/>
</dbReference>
<name>A0A2G8T2G1_9BURK</name>
<dbReference type="Gene3D" id="3.40.50.10740">
    <property type="entry name" value="Class I glutamine amidotransferase-like"/>
    <property type="match status" value="1"/>
</dbReference>
<organism evidence="9 10">
    <name type="scientific">Massilia psychrophila</name>
    <dbReference type="NCBI Taxonomy" id="1603353"/>
    <lineage>
        <taxon>Bacteria</taxon>
        <taxon>Pseudomonadati</taxon>
        <taxon>Pseudomonadota</taxon>
        <taxon>Betaproteobacteria</taxon>
        <taxon>Burkholderiales</taxon>
        <taxon>Oxalobacteraceae</taxon>
        <taxon>Telluria group</taxon>
        <taxon>Massilia</taxon>
    </lineage>
</organism>
<comment type="similarity">
    <text evidence="1">Belongs to the peptidase S66 family.</text>
</comment>
<gene>
    <name evidence="9" type="ORF">CR103_08520</name>
</gene>
<feature type="active site" description="Charge relay system" evidence="6">
    <location>
        <position position="270"/>
    </location>
</feature>
<dbReference type="AlphaFoldDB" id="A0A2G8T2G1"/>
<dbReference type="PIRSF" id="PIRSF028757">
    <property type="entry name" value="LD-carboxypeptidase"/>
    <property type="match status" value="1"/>
</dbReference>
<protein>
    <submittedName>
        <fullName evidence="9">Muramoyltetrapeptide carboxypeptidase</fullName>
    </submittedName>
</protein>
<dbReference type="Proteomes" id="UP000228593">
    <property type="component" value="Unassembled WGS sequence"/>
</dbReference>
<keyword evidence="4" id="KW-0378">Hydrolase</keyword>
<dbReference type="SUPFAM" id="SSF52317">
    <property type="entry name" value="Class I glutamine amidotransferase-like"/>
    <property type="match status" value="1"/>
</dbReference>
<dbReference type="InterPro" id="IPR027461">
    <property type="entry name" value="Carboxypeptidase_A_C_sf"/>
</dbReference>
<evidence type="ECO:0000256" key="3">
    <source>
        <dbReference type="ARBA" id="ARBA00022670"/>
    </source>
</evidence>
<comment type="caution">
    <text evidence="9">The sequence shown here is derived from an EMBL/GenBank/DDBJ whole genome shotgun (WGS) entry which is preliminary data.</text>
</comment>
<dbReference type="PANTHER" id="PTHR30237:SF2">
    <property type="entry name" value="MUREIN TETRAPEPTIDE CARBOXYPEPTIDASE"/>
    <property type="match status" value="1"/>
</dbReference>
<dbReference type="InterPro" id="IPR040921">
    <property type="entry name" value="Peptidase_S66C"/>
</dbReference>
<dbReference type="GO" id="GO:0008236">
    <property type="term" value="F:serine-type peptidase activity"/>
    <property type="evidence" value="ECO:0007669"/>
    <property type="project" value="UniProtKB-KW"/>
</dbReference>
<dbReference type="Pfam" id="PF17676">
    <property type="entry name" value="Peptidase_S66C"/>
    <property type="match status" value="1"/>
</dbReference>
<evidence type="ECO:0000259" key="8">
    <source>
        <dbReference type="Pfam" id="PF17676"/>
    </source>
</evidence>
<evidence type="ECO:0000259" key="7">
    <source>
        <dbReference type="Pfam" id="PF02016"/>
    </source>
</evidence>
<dbReference type="Pfam" id="PF02016">
    <property type="entry name" value="Peptidase_S66"/>
    <property type="match status" value="1"/>
</dbReference>
<keyword evidence="10" id="KW-1185">Reference proteome</keyword>
<keyword evidence="5" id="KW-0720">Serine protease</keyword>
<keyword evidence="3" id="KW-0645">Protease</keyword>
<dbReference type="GO" id="GO:0004180">
    <property type="term" value="F:carboxypeptidase activity"/>
    <property type="evidence" value="ECO:0007669"/>
    <property type="project" value="UniProtKB-KW"/>
</dbReference>